<dbReference type="EMBL" id="CM042049">
    <property type="protein sequence ID" value="KAI3747272.1"/>
    <property type="molecule type" value="Genomic_DNA"/>
</dbReference>
<gene>
    <name evidence="1" type="ORF">L6452_09726</name>
</gene>
<proteinExistence type="predicted"/>
<keyword evidence="2" id="KW-1185">Reference proteome</keyword>
<dbReference type="Proteomes" id="UP001055879">
    <property type="component" value="Linkage Group LG03"/>
</dbReference>
<evidence type="ECO:0000313" key="2">
    <source>
        <dbReference type="Proteomes" id="UP001055879"/>
    </source>
</evidence>
<accession>A0ACB9DL62</accession>
<sequence>MDEPSSFLSVIMTSFAIKRPLEDKLPKADWLLEAWIVDGTISKPTKTFDRPPSFGCVVGDRGNSEPGSVIYSDDEPPSYTDVAHRDASEIASVDWNLHEVNFGEASSTPLYVGEIYPDHVDVMLLSPTKAVPSIWNHGYQNCYEVHSVMCTELMKLVDRIDKIFPEIEAARPRCSSGIQSLLLLITAIDKAKSLVRNCSESSNLYLALTGHVVLSRCKKSHKLLEQSLSQIQNMVPVILASKIALIIAELREMKLGLDPSEEEAGKVIRYLLERYNTLGKESHDKCIRVAALKLHITSLKALLIEQRSIKKLLDKLGEGDSKKPKKQILKLLLGLLRIYGKLIASEHLENDNVVQNQDY</sequence>
<protein>
    <submittedName>
        <fullName evidence="1">Uncharacterized protein</fullName>
    </submittedName>
</protein>
<comment type="caution">
    <text evidence="1">The sequence shown here is derived from an EMBL/GenBank/DDBJ whole genome shotgun (WGS) entry which is preliminary data.</text>
</comment>
<reference evidence="2" key="1">
    <citation type="journal article" date="2022" name="Mol. Ecol. Resour.">
        <title>The genomes of chicory, endive, great burdock and yacon provide insights into Asteraceae palaeo-polyploidization history and plant inulin production.</title>
        <authorList>
            <person name="Fan W."/>
            <person name="Wang S."/>
            <person name="Wang H."/>
            <person name="Wang A."/>
            <person name="Jiang F."/>
            <person name="Liu H."/>
            <person name="Zhao H."/>
            <person name="Xu D."/>
            <person name="Zhang Y."/>
        </authorList>
    </citation>
    <scope>NUCLEOTIDE SEQUENCE [LARGE SCALE GENOMIC DNA]</scope>
    <source>
        <strain evidence="2">cv. Niubang</strain>
    </source>
</reference>
<reference evidence="1 2" key="2">
    <citation type="journal article" date="2022" name="Mol. Ecol. Resour.">
        <title>The genomes of chicory, endive, great burdock and yacon provide insights into Asteraceae paleo-polyploidization history and plant inulin production.</title>
        <authorList>
            <person name="Fan W."/>
            <person name="Wang S."/>
            <person name="Wang H."/>
            <person name="Wang A."/>
            <person name="Jiang F."/>
            <person name="Liu H."/>
            <person name="Zhao H."/>
            <person name="Xu D."/>
            <person name="Zhang Y."/>
        </authorList>
    </citation>
    <scope>NUCLEOTIDE SEQUENCE [LARGE SCALE GENOMIC DNA]</scope>
    <source>
        <strain evidence="2">cv. Niubang</strain>
    </source>
</reference>
<organism evidence="1 2">
    <name type="scientific">Arctium lappa</name>
    <name type="common">Greater burdock</name>
    <name type="synonym">Lappa major</name>
    <dbReference type="NCBI Taxonomy" id="4217"/>
    <lineage>
        <taxon>Eukaryota</taxon>
        <taxon>Viridiplantae</taxon>
        <taxon>Streptophyta</taxon>
        <taxon>Embryophyta</taxon>
        <taxon>Tracheophyta</taxon>
        <taxon>Spermatophyta</taxon>
        <taxon>Magnoliopsida</taxon>
        <taxon>eudicotyledons</taxon>
        <taxon>Gunneridae</taxon>
        <taxon>Pentapetalae</taxon>
        <taxon>asterids</taxon>
        <taxon>campanulids</taxon>
        <taxon>Asterales</taxon>
        <taxon>Asteraceae</taxon>
        <taxon>Carduoideae</taxon>
        <taxon>Cardueae</taxon>
        <taxon>Arctiinae</taxon>
        <taxon>Arctium</taxon>
    </lineage>
</organism>
<name>A0ACB9DL62_ARCLA</name>
<evidence type="ECO:0000313" key="1">
    <source>
        <dbReference type="EMBL" id="KAI3747272.1"/>
    </source>
</evidence>